<gene>
    <name evidence="2" type="ORF">EWM63_14865</name>
</gene>
<dbReference type="RefSeq" id="WP_130187220.1">
    <property type="nucleotide sequence ID" value="NZ_CP035913.1"/>
</dbReference>
<dbReference type="PANTHER" id="PTHR33525">
    <property type="match status" value="1"/>
</dbReference>
<dbReference type="InterPro" id="IPR013976">
    <property type="entry name" value="HDOD"/>
</dbReference>
<evidence type="ECO:0000259" key="1">
    <source>
        <dbReference type="PROSITE" id="PS51833"/>
    </source>
</evidence>
<dbReference type="InterPro" id="IPR052340">
    <property type="entry name" value="RNase_Y/CdgJ"/>
</dbReference>
<reference evidence="2 3" key="1">
    <citation type="submission" date="2019-02" db="EMBL/GenBank/DDBJ databases">
        <title>Draft Genome Sequences of Six Type Strains of the Genus Massilia.</title>
        <authorList>
            <person name="Miess H."/>
            <person name="Frediansyhah A."/>
            <person name="Gross H."/>
        </authorList>
    </citation>
    <scope>NUCLEOTIDE SEQUENCE [LARGE SCALE GENOMIC DNA]</scope>
    <source>
        <strain evidence="2 3">DSM 17473</strain>
    </source>
</reference>
<dbReference type="KEGG" id="plue:EWM63_14865"/>
<protein>
    <submittedName>
        <fullName evidence="2">HDOD domain-containing protein</fullName>
    </submittedName>
</protein>
<dbReference type="Pfam" id="PF08668">
    <property type="entry name" value="HDOD"/>
    <property type="match status" value="1"/>
</dbReference>
<sequence>MDRFEAFNMIAAQAGRGELAFPASVEASVRLQQALVDPDCHVDLAARLVGADPLLAARTVAIANSVAFNRSGTPISSVRGAVHRLGVRTLQSLVAALIVRQLGGTLGDPGLRARAARLWEHTAHTAALAQVISRRVSHVDPDTALFAGIVHEVGAFYALSRAGEFPGLLDGEPDDWLAHGEITLGRSVLGALMVPGHVVRAVEAMWTGMRALPPETLGDTLLLADDLAPVASPMHARPGATTPQAARTIDFAVGDGTLQAILDESRAEVEALRTALMLC</sequence>
<evidence type="ECO:0000313" key="2">
    <source>
        <dbReference type="EMBL" id="QBE64100.1"/>
    </source>
</evidence>
<dbReference type="SUPFAM" id="SSF109604">
    <property type="entry name" value="HD-domain/PDEase-like"/>
    <property type="match status" value="1"/>
</dbReference>
<organism evidence="2 3">
    <name type="scientific">Pseudoduganella lutea</name>
    <dbReference type="NCBI Taxonomy" id="321985"/>
    <lineage>
        <taxon>Bacteria</taxon>
        <taxon>Pseudomonadati</taxon>
        <taxon>Pseudomonadota</taxon>
        <taxon>Betaproteobacteria</taxon>
        <taxon>Burkholderiales</taxon>
        <taxon>Oxalobacteraceae</taxon>
        <taxon>Telluria group</taxon>
        <taxon>Pseudoduganella</taxon>
    </lineage>
</organism>
<dbReference type="Proteomes" id="UP000290637">
    <property type="component" value="Chromosome"/>
</dbReference>
<dbReference type="EMBL" id="CP035913">
    <property type="protein sequence ID" value="QBE64100.1"/>
    <property type="molecule type" value="Genomic_DNA"/>
</dbReference>
<evidence type="ECO:0000313" key="3">
    <source>
        <dbReference type="Proteomes" id="UP000290637"/>
    </source>
</evidence>
<dbReference type="AlphaFoldDB" id="A0A4P6KYH2"/>
<accession>A0A4P6KYH2</accession>
<name>A0A4P6KYH2_9BURK</name>
<dbReference type="OrthoDB" id="9797768at2"/>
<dbReference type="PROSITE" id="PS51833">
    <property type="entry name" value="HDOD"/>
    <property type="match status" value="1"/>
</dbReference>
<proteinExistence type="predicted"/>
<dbReference type="Gene3D" id="1.10.3210.10">
    <property type="entry name" value="Hypothetical protein af1432"/>
    <property type="match status" value="1"/>
</dbReference>
<dbReference type="PANTHER" id="PTHR33525:SF3">
    <property type="entry name" value="RIBONUCLEASE Y"/>
    <property type="match status" value="1"/>
</dbReference>
<feature type="domain" description="HDOD" evidence="1">
    <location>
        <begin position="21"/>
        <end position="208"/>
    </location>
</feature>
<keyword evidence="3" id="KW-1185">Reference proteome</keyword>